<dbReference type="InterPro" id="IPR000847">
    <property type="entry name" value="LysR_HTH_N"/>
</dbReference>
<evidence type="ECO:0000313" key="7">
    <source>
        <dbReference type="EMBL" id="AJA09508.1"/>
    </source>
</evidence>
<dbReference type="CDD" id="cd08422">
    <property type="entry name" value="PBP2_CrgA_like"/>
    <property type="match status" value="1"/>
</dbReference>
<gene>
    <name evidence="7" type="ORF">SKP52_13100</name>
</gene>
<dbReference type="PROSITE" id="PS50931">
    <property type="entry name" value="HTH_LYSR"/>
    <property type="match status" value="1"/>
</dbReference>
<dbReference type="STRING" id="1515612.SKP52_13100"/>
<evidence type="ECO:0000256" key="3">
    <source>
        <dbReference type="ARBA" id="ARBA00023125"/>
    </source>
</evidence>
<organism evidence="7 8">
    <name type="scientific">Sphingopyxis fribergensis</name>
    <dbReference type="NCBI Taxonomy" id="1515612"/>
    <lineage>
        <taxon>Bacteria</taxon>
        <taxon>Pseudomonadati</taxon>
        <taxon>Pseudomonadota</taxon>
        <taxon>Alphaproteobacteria</taxon>
        <taxon>Sphingomonadales</taxon>
        <taxon>Sphingomonadaceae</taxon>
        <taxon>Sphingopyxis</taxon>
    </lineage>
</organism>
<dbReference type="Pfam" id="PF00126">
    <property type="entry name" value="HTH_1"/>
    <property type="match status" value="1"/>
</dbReference>
<dbReference type="Pfam" id="PF03466">
    <property type="entry name" value="LysR_substrate"/>
    <property type="match status" value="1"/>
</dbReference>
<dbReference type="GO" id="GO:0003677">
    <property type="term" value="F:DNA binding"/>
    <property type="evidence" value="ECO:0007669"/>
    <property type="project" value="UniProtKB-KW"/>
</dbReference>
<dbReference type="InterPro" id="IPR005119">
    <property type="entry name" value="LysR_subst-bd"/>
</dbReference>
<dbReference type="Gene3D" id="3.40.190.290">
    <property type="match status" value="1"/>
</dbReference>
<keyword evidence="2" id="KW-0805">Transcription regulation</keyword>
<dbReference type="PANTHER" id="PTHR30537">
    <property type="entry name" value="HTH-TYPE TRANSCRIPTIONAL REGULATOR"/>
    <property type="match status" value="1"/>
</dbReference>
<dbReference type="KEGG" id="sphk:SKP52_13100"/>
<dbReference type="AlphaFoldDB" id="A0A0A7PJT3"/>
<evidence type="ECO:0000256" key="2">
    <source>
        <dbReference type="ARBA" id="ARBA00023015"/>
    </source>
</evidence>
<dbReference type="PANTHER" id="PTHR30537:SF5">
    <property type="entry name" value="HTH-TYPE TRANSCRIPTIONAL ACTIVATOR TTDR-RELATED"/>
    <property type="match status" value="1"/>
</dbReference>
<dbReference type="SUPFAM" id="SSF46785">
    <property type="entry name" value="Winged helix' DNA-binding domain"/>
    <property type="match status" value="1"/>
</dbReference>
<keyword evidence="4" id="KW-0804">Transcription</keyword>
<dbReference type="InterPro" id="IPR036390">
    <property type="entry name" value="WH_DNA-bd_sf"/>
</dbReference>
<sequence length="339" mass="36758">MKSPGASHLPARPSFSGPGICRGHARDAENSAQVATGRRMKRAHRWTGVLAFVRTVESGSFSGAARHGGTTPSAVSRVIERLERQLGAKLFHRTTRLLSLTEEGAAYYERVAPLLRALEDVGEIFEDKGNTGTRGKLRVSLPVAIAPLLVDALTADFMVHHPAIALEISVTDRHVDMTREGFDILLTFGGGMTDGTTTCLIANLPITLAAAPAYLDRHGYPRSPEELGGAAHIRHLVAERPRPIVFADGSKLMARGVFDTDSMEAMRVAALRGLGIASLPRLIIAEDLRAGRLLEIVPHASLTPVVLHMRHAFGPFLPRRAILLTEFIKNVLMSRADRT</sequence>
<dbReference type="InterPro" id="IPR058163">
    <property type="entry name" value="LysR-type_TF_proteobact-type"/>
</dbReference>
<evidence type="ECO:0000256" key="5">
    <source>
        <dbReference type="SAM" id="MobiDB-lite"/>
    </source>
</evidence>
<dbReference type="HOGENOM" id="CLU_039613_16_2_5"/>
<feature type="region of interest" description="Disordered" evidence="5">
    <location>
        <begin position="1"/>
        <end position="39"/>
    </location>
</feature>
<keyword evidence="8" id="KW-1185">Reference proteome</keyword>
<evidence type="ECO:0000259" key="6">
    <source>
        <dbReference type="PROSITE" id="PS50931"/>
    </source>
</evidence>
<evidence type="ECO:0000256" key="1">
    <source>
        <dbReference type="ARBA" id="ARBA00009437"/>
    </source>
</evidence>
<name>A0A0A7PJT3_9SPHN</name>
<protein>
    <submittedName>
        <fullName evidence="7">LysR family transcriptional regulator</fullName>
    </submittedName>
</protein>
<dbReference type="SUPFAM" id="SSF53850">
    <property type="entry name" value="Periplasmic binding protein-like II"/>
    <property type="match status" value="1"/>
</dbReference>
<proteinExistence type="inferred from homology"/>
<dbReference type="InterPro" id="IPR036388">
    <property type="entry name" value="WH-like_DNA-bd_sf"/>
</dbReference>
<reference evidence="7 8" key="1">
    <citation type="journal article" date="2015" name="Int. J. Syst. Evol. Microbiol.">
        <title>Description of Sphingopyxis fribergensis sp. nov. - a soil bacterium with the ability to degrade styrene and phenylacetic acid.</title>
        <authorList>
            <person name="Oelschlagel M."/>
            <person name="Ruckert C."/>
            <person name="Kalinowski J."/>
            <person name="Schmidt G."/>
            <person name="Schlomann M."/>
            <person name="Tischler D."/>
        </authorList>
    </citation>
    <scope>NUCLEOTIDE SEQUENCE [LARGE SCALE GENOMIC DNA]</scope>
    <source>
        <strain evidence="7 8">Kp5.2</strain>
    </source>
</reference>
<dbReference type="Gene3D" id="1.10.10.10">
    <property type="entry name" value="Winged helix-like DNA-binding domain superfamily/Winged helix DNA-binding domain"/>
    <property type="match status" value="1"/>
</dbReference>
<dbReference type="GO" id="GO:0003700">
    <property type="term" value="F:DNA-binding transcription factor activity"/>
    <property type="evidence" value="ECO:0007669"/>
    <property type="project" value="InterPro"/>
</dbReference>
<evidence type="ECO:0000256" key="4">
    <source>
        <dbReference type="ARBA" id="ARBA00023163"/>
    </source>
</evidence>
<evidence type="ECO:0000313" key="8">
    <source>
        <dbReference type="Proteomes" id="UP000030907"/>
    </source>
</evidence>
<dbReference type="FunFam" id="1.10.10.10:FF:000001">
    <property type="entry name" value="LysR family transcriptional regulator"/>
    <property type="match status" value="1"/>
</dbReference>
<comment type="similarity">
    <text evidence="1">Belongs to the LysR transcriptional regulatory family.</text>
</comment>
<accession>A0A0A7PJT3</accession>
<dbReference type="EMBL" id="CP009122">
    <property type="protein sequence ID" value="AJA09508.1"/>
    <property type="molecule type" value="Genomic_DNA"/>
</dbReference>
<dbReference type="Proteomes" id="UP000030907">
    <property type="component" value="Chromosome"/>
</dbReference>
<keyword evidence="3" id="KW-0238">DNA-binding</keyword>
<feature type="domain" description="HTH lysR-type" evidence="6">
    <location>
        <begin position="51"/>
        <end position="101"/>
    </location>
</feature>